<dbReference type="PROSITE" id="PS51257">
    <property type="entry name" value="PROKAR_LIPOPROTEIN"/>
    <property type="match status" value="1"/>
</dbReference>
<gene>
    <name evidence="1" type="ORF">WJU16_18370</name>
</gene>
<protein>
    <submittedName>
        <fullName evidence="1">Uncharacterized protein</fullName>
    </submittedName>
</protein>
<proteinExistence type="predicted"/>
<dbReference type="RefSeq" id="WP_341834908.1">
    <property type="nucleotide sequence ID" value="NZ_CP149822.1"/>
</dbReference>
<evidence type="ECO:0000313" key="1">
    <source>
        <dbReference type="EMBL" id="WZN39946.1"/>
    </source>
</evidence>
<dbReference type="Proteomes" id="UP001485459">
    <property type="component" value="Chromosome"/>
</dbReference>
<reference evidence="2" key="1">
    <citation type="submission" date="2024-03" db="EMBL/GenBank/DDBJ databases">
        <title>Chitinophaga horti sp. nov., isolated from garden soil.</title>
        <authorList>
            <person name="Lee D.S."/>
            <person name="Han D.M."/>
            <person name="Baek J.H."/>
            <person name="Choi D.G."/>
            <person name="Jeon J.H."/>
            <person name="Jeon C.O."/>
        </authorList>
    </citation>
    <scope>NUCLEOTIDE SEQUENCE [LARGE SCALE GENOMIC DNA]</scope>
    <source>
        <strain evidence="2">GPA1</strain>
    </source>
</reference>
<evidence type="ECO:0000313" key="2">
    <source>
        <dbReference type="Proteomes" id="UP001485459"/>
    </source>
</evidence>
<organism evidence="1 2">
    <name type="scientific">Chitinophaga pollutisoli</name>
    <dbReference type="NCBI Taxonomy" id="3133966"/>
    <lineage>
        <taxon>Bacteria</taxon>
        <taxon>Pseudomonadati</taxon>
        <taxon>Bacteroidota</taxon>
        <taxon>Chitinophagia</taxon>
        <taxon>Chitinophagales</taxon>
        <taxon>Chitinophagaceae</taxon>
        <taxon>Chitinophaga</taxon>
    </lineage>
</organism>
<sequence length="195" mass="21470">MLHKPLVAVTLTAITILFACKKKCCDPVIPSTFQHRSLNDVQVKNLQSFHLDVDGDKTHEVYFALGVTGGAEGMRGKFFAAGINNAKLLVKSDSTVCLQPAEAIPTIPAHPRDWKGMESYLVEAFIPAATPGDTVWTGAWLSASRKFIGIQFKKDQTDYTGWICLSMDRTNLALVLHSCAWREMHEGELHAGQTP</sequence>
<name>A0ABZ2YJP4_9BACT</name>
<dbReference type="EMBL" id="CP149822">
    <property type="protein sequence ID" value="WZN39946.1"/>
    <property type="molecule type" value="Genomic_DNA"/>
</dbReference>
<accession>A0ABZ2YJP4</accession>
<keyword evidence="2" id="KW-1185">Reference proteome</keyword>